<evidence type="ECO:0000256" key="1">
    <source>
        <dbReference type="SAM" id="Phobius"/>
    </source>
</evidence>
<dbReference type="Pfam" id="PF11239">
    <property type="entry name" value="DUF3040"/>
    <property type="match status" value="1"/>
</dbReference>
<evidence type="ECO:0000313" key="5">
    <source>
        <dbReference type="EMBL" id="CAB5055907.1"/>
    </source>
</evidence>
<evidence type="ECO:0000313" key="2">
    <source>
        <dbReference type="EMBL" id="CAB4691449.1"/>
    </source>
</evidence>
<dbReference type="EMBL" id="CAEZYY010000011">
    <property type="protein sequence ID" value="CAB4751961.1"/>
    <property type="molecule type" value="Genomic_DNA"/>
</dbReference>
<keyword evidence="1" id="KW-1133">Transmembrane helix</keyword>
<keyword evidence="1" id="KW-0472">Membrane</keyword>
<dbReference type="EMBL" id="CAFBLR010000001">
    <property type="protein sequence ID" value="CAB4857152.1"/>
    <property type="molecule type" value="Genomic_DNA"/>
</dbReference>
<gene>
    <name evidence="2" type="ORF">UFOPK2602_00034</name>
    <name evidence="3" type="ORF">UFOPK2806_01069</name>
    <name evidence="4" type="ORF">UFOPK3417_00011</name>
    <name evidence="5" type="ORF">UFOPK4306_00489</name>
</gene>
<dbReference type="AlphaFoldDB" id="A0A6J6TWH1"/>
<dbReference type="InterPro" id="IPR021401">
    <property type="entry name" value="DUF3040"/>
</dbReference>
<proteinExistence type="predicted"/>
<evidence type="ECO:0000313" key="3">
    <source>
        <dbReference type="EMBL" id="CAB4751961.1"/>
    </source>
</evidence>
<reference evidence="3" key="1">
    <citation type="submission" date="2020-05" db="EMBL/GenBank/DDBJ databases">
        <authorList>
            <person name="Chiriac C."/>
            <person name="Salcher M."/>
            <person name="Ghai R."/>
            <person name="Kavagutti S V."/>
        </authorList>
    </citation>
    <scope>NUCLEOTIDE SEQUENCE</scope>
</reference>
<protein>
    <submittedName>
        <fullName evidence="3">Unannotated protein</fullName>
    </submittedName>
</protein>
<sequence length="115" mass="12723">MSVPLSEDEQRILRQIEEQFYEHDPAFAEKVSAPGLYRPALRRARWAVVGLVASLVGLVLTLQVHFLASFACFVLMLGCAFVIEDSLRKVGRAGLNGVRTSVNARRTAAHPQSED</sequence>
<feature type="transmembrane region" description="Helical" evidence="1">
    <location>
        <begin position="44"/>
        <end position="60"/>
    </location>
</feature>
<evidence type="ECO:0000313" key="4">
    <source>
        <dbReference type="EMBL" id="CAB4857152.1"/>
    </source>
</evidence>
<name>A0A6J6TWH1_9ZZZZ</name>
<dbReference type="EMBL" id="CAFBQP010000013">
    <property type="protein sequence ID" value="CAB5055907.1"/>
    <property type="molecule type" value="Genomic_DNA"/>
</dbReference>
<organism evidence="3">
    <name type="scientific">freshwater metagenome</name>
    <dbReference type="NCBI Taxonomy" id="449393"/>
    <lineage>
        <taxon>unclassified sequences</taxon>
        <taxon>metagenomes</taxon>
        <taxon>ecological metagenomes</taxon>
    </lineage>
</organism>
<dbReference type="EMBL" id="CAEZXX010000001">
    <property type="protein sequence ID" value="CAB4691449.1"/>
    <property type="molecule type" value="Genomic_DNA"/>
</dbReference>
<accession>A0A6J6TWH1</accession>
<keyword evidence="1" id="KW-0812">Transmembrane</keyword>